<feature type="domain" description="FAD-binding" evidence="4">
    <location>
        <begin position="4"/>
        <end position="351"/>
    </location>
</feature>
<keyword evidence="6" id="KW-1185">Reference proteome</keyword>
<dbReference type="SUPFAM" id="SSF51905">
    <property type="entry name" value="FAD/NAD(P)-binding domain"/>
    <property type="match status" value="1"/>
</dbReference>
<organism evidence="5 6">
    <name type="scientific">Microbacterium pseudoresistens</name>
    <dbReference type="NCBI Taxonomy" id="640634"/>
    <lineage>
        <taxon>Bacteria</taxon>
        <taxon>Bacillati</taxon>
        <taxon>Actinomycetota</taxon>
        <taxon>Actinomycetes</taxon>
        <taxon>Micrococcales</taxon>
        <taxon>Microbacteriaceae</taxon>
        <taxon>Microbacterium</taxon>
    </lineage>
</organism>
<evidence type="ECO:0000256" key="3">
    <source>
        <dbReference type="ARBA" id="ARBA00022827"/>
    </source>
</evidence>
<name>A0A7Y9EW43_9MICO</name>
<dbReference type="InterPro" id="IPR050641">
    <property type="entry name" value="RIFMO-like"/>
</dbReference>
<comment type="caution">
    <text evidence="5">The sequence shown here is derived from an EMBL/GenBank/DDBJ whole genome shotgun (WGS) entry which is preliminary data.</text>
</comment>
<dbReference type="GO" id="GO:0071949">
    <property type="term" value="F:FAD binding"/>
    <property type="evidence" value="ECO:0007669"/>
    <property type="project" value="InterPro"/>
</dbReference>
<accession>A0A7Y9EW43</accession>
<dbReference type="Pfam" id="PF01494">
    <property type="entry name" value="FAD_binding_3"/>
    <property type="match status" value="1"/>
</dbReference>
<dbReference type="PRINTS" id="PR00420">
    <property type="entry name" value="RNGMNOXGNASE"/>
</dbReference>
<dbReference type="InterPro" id="IPR036188">
    <property type="entry name" value="FAD/NAD-bd_sf"/>
</dbReference>
<proteinExistence type="predicted"/>
<dbReference type="RefSeq" id="WP_218844515.1">
    <property type="nucleotide sequence ID" value="NZ_BAABLC010000002.1"/>
</dbReference>
<dbReference type="Gene3D" id="3.30.9.10">
    <property type="entry name" value="D-Amino Acid Oxidase, subunit A, domain 2"/>
    <property type="match status" value="1"/>
</dbReference>
<dbReference type="EMBL" id="JACCBH010000001">
    <property type="protein sequence ID" value="NYD54901.1"/>
    <property type="molecule type" value="Genomic_DNA"/>
</dbReference>
<dbReference type="InterPro" id="IPR002938">
    <property type="entry name" value="FAD-bd"/>
</dbReference>
<protein>
    <submittedName>
        <fullName evidence="5">2-polyprenyl-6-methoxyphenol hydroxylase-like FAD-dependent oxidoreductase</fullName>
    </submittedName>
</protein>
<evidence type="ECO:0000256" key="1">
    <source>
        <dbReference type="ARBA" id="ARBA00001974"/>
    </source>
</evidence>
<evidence type="ECO:0000256" key="2">
    <source>
        <dbReference type="ARBA" id="ARBA00022630"/>
    </source>
</evidence>
<comment type="cofactor">
    <cofactor evidence="1">
        <name>FAD</name>
        <dbReference type="ChEBI" id="CHEBI:57692"/>
    </cofactor>
</comment>
<evidence type="ECO:0000313" key="6">
    <source>
        <dbReference type="Proteomes" id="UP000552045"/>
    </source>
</evidence>
<dbReference type="Proteomes" id="UP000552045">
    <property type="component" value="Unassembled WGS sequence"/>
</dbReference>
<dbReference type="PANTHER" id="PTHR43004">
    <property type="entry name" value="TRK SYSTEM POTASSIUM UPTAKE PROTEIN"/>
    <property type="match status" value="1"/>
</dbReference>
<evidence type="ECO:0000313" key="5">
    <source>
        <dbReference type="EMBL" id="NYD54901.1"/>
    </source>
</evidence>
<dbReference type="PANTHER" id="PTHR43004:SF19">
    <property type="entry name" value="BINDING MONOOXYGENASE, PUTATIVE (JCVI)-RELATED"/>
    <property type="match status" value="1"/>
</dbReference>
<keyword evidence="3" id="KW-0274">FAD</keyword>
<gene>
    <name evidence="5" type="ORF">BKA02_001956</name>
</gene>
<dbReference type="Gene3D" id="3.40.30.120">
    <property type="match status" value="1"/>
</dbReference>
<dbReference type="AlphaFoldDB" id="A0A7Y9EW43"/>
<evidence type="ECO:0000259" key="4">
    <source>
        <dbReference type="Pfam" id="PF01494"/>
    </source>
</evidence>
<dbReference type="Pfam" id="PF21274">
    <property type="entry name" value="Rng_hyd_C"/>
    <property type="match status" value="1"/>
</dbReference>
<sequence length="527" mass="57830">MEEYNAVIVGGGPVGMALALDLGLRGQRCAVVEKRTELSLIPKGQGLSQRSVEHFWRWGISDELRAARSLPGDFGIGQVTVYDQLQSGIWDALPGRELIQRYYFQKNVRLPQYRTEEVIRRRVAQLPNIDTFFGWTAVDVAQDDRSASVVIERASTKRTLTGDYVIGSDGGRSLVRENAGIARGGTDFGELVALVVFRSAEFNALLEQFPKRTTYRVMAPDLQGYWMFFGRVDDEDQFFFHAPVPADAPDPERAAVELISVAAGEQVACEIEHIGFWDLRVSVAEDYRVGRIFVAGDAAHTHPPYGGFGLNNGLEDAVNLSWKLDAVLRGWAGDALLDTYSPERGDVFRDVGEKLIAGWILDDRRFLSTHAPGEDPDEFKKEFAEVSRGFGKRLSTFEPNYEGSAAVAGPAGGRNGAIGTHTMTARAGHHLSPVQLTSGENVFETLGTGFTLIGLDADDSAVTAIADVARALGIPLAVVRDDRRGERAEYATRLILVRPDQFVAWTGDTAPDDAGTMWRRLLGLPRA</sequence>
<reference evidence="5 6" key="1">
    <citation type="submission" date="2020-07" db="EMBL/GenBank/DDBJ databases">
        <title>Sequencing the genomes of 1000 actinobacteria strains.</title>
        <authorList>
            <person name="Klenk H.-P."/>
        </authorList>
    </citation>
    <scope>NUCLEOTIDE SEQUENCE [LARGE SCALE GENOMIC DNA]</scope>
    <source>
        <strain evidence="5 6">DSM 22185</strain>
    </source>
</reference>
<dbReference type="Gene3D" id="3.50.50.60">
    <property type="entry name" value="FAD/NAD(P)-binding domain"/>
    <property type="match status" value="1"/>
</dbReference>
<dbReference type="GO" id="GO:0016709">
    <property type="term" value="F:oxidoreductase activity, acting on paired donors, with incorporation or reduction of molecular oxygen, NAD(P)H as one donor, and incorporation of one atom of oxygen"/>
    <property type="evidence" value="ECO:0007669"/>
    <property type="project" value="UniProtKB-ARBA"/>
</dbReference>
<keyword evidence="2" id="KW-0285">Flavoprotein</keyword>